<protein>
    <submittedName>
        <fullName evidence="1">Uncharacterized protein</fullName>
    </submittedName>
</protein>
<organism evidence="1">
    <name type="scientific">Rhizophora mucronata</name>
    <name type="common">Asiatic mangrove</name>
    <dbReference type="NCBI Taxonomy" id="61149"/>
    <lineage>
        <taxon>Eukaryota</taxon>
        <taxon>Viridiplantae</taxon>
        <taxon>Streptophyta</taxon>
        <taxon>Embryophyta</taxon>
        <taxon>Tracheophyta</taxon>
        <taxon>Spermatophyta</taxon>
        <taxon>Magnoliopsida</taxon>
        <taxon>eudicotyledons</taxon>
        <taxon>Gunneridae</taxon>
        <taxon>Pentapetalae</taxon>
        <taxon>rosids</taxon>
        <taxon>fabids</taxon>
        <taxon>Malpighiales</taxon>
        <taxon>Rhizophoraceae</taxon>
        <taxon>Rhizophora</taxon>
    </lineage>
</organism>
<dbReference type="AlphaFoldDB" id="A0A2P2P0E3"/>
<name>A0A2P2P0E3_RHIMU</name>
<sequence>MENVLEDDYKKMSFKRWRLFGNLKYRHMNITKSKVIISKNQKQTFLFLG</sequence>
<dbReference type="EMBL" id="GGEC01067726">
    <property type="protein sequence ID" value="MBX48210.1"/>
    <property type="molecule type" value="Transcribed_RNA"/>
</dbReference>
<proteinExistence type="predicted"/>
<evidence type="ECO:0000313" key="1">
    <source>
        <dbReference type="EMBL" id="MBX48210.1"/>
    </source>
</evidence>
<accession>A0A2P2P0E3</accession>
<reference evidence="1" key="1">
    <citation type="submission" date="2018-02" db="EMBL/GenBank/DDBJ databases">
        <title>Rhizophora mucronata_Transcriptome.</title>
        <authorList>
            <person name="Meera S.P."/>
            <person name="Sreeshan A."/>
            <person name="Augustine A."/>
        </authorList>
    </citation>
    <scope>NUCLEOTIDE SEQUENCE</scope>
    <source>
        <tissue evidence="1">Leaf</tissue>
    </source>
</reference>